<dbReference type="EMBL" id="JAMZIH010007120">
    <property type="protein sequence ID" value="KAJ1673306.1"/>
    <property type="molecule type" value="Genomic_DNA"/>
</dbReference>
<accession>A0ACC1HCF1</accession>
<evidence type="ECO:0000313" key="1">
    <source>
        <dbReference type="EMBL" id="KAJ1673306.1"/>
    </source>
</evidence>
<protein>
    <submittedName>
        <fullName evidence="1">Uncharacterized protein</fullName>
    </submittedName>
</protein>
<gene>
    <name evidence="1" type="ORF">EV182_005492</name>
</gene>
<organism evidence="1 2">
    <name type="scientific">Spiromyces aspiralis</name>
    <dbReference type="NCBI Taxonomy" id="68401"/>
    <lineage>
        <taxon>Eukaryota</taxon>
        <taxon>Fungi</taxon>
        <taxon>Fungi incertae sedis</taxon>
        <taxon>Zoopagomycota</taxon>
        <taxon>Kickxellomycotina</taxon>
        <taxon>Kickxellomycetes</taxon>
        <taxon>Kickxellales</taxon>
        <taxon>Kickxellaceae</taxon>
        <taxon>Spiromyces</taxon>
    </lineage>
</organism>
<feature type="non-terminal residue" evidence="1">
    <location>
        <position position="1"/>
    </location>
</feature>
<proteinExistence type="predicted"/>
<feature type="non-terminal residue" evidence="1">
    <location>
        <position position="490"/>
    </location>
</feature>
<dbReference type="Proteomes" id="UP001145114">
    <property type="component" value="Unassembled WGS sequence"/>
</dbReference>
<comment type="caution">
    <text evidence="1">The sequence shown here is derived from an EMBL/GenBank/DDBJ whole genome shotgun (WGS) entry which is preliminary data.</text>
</comment>
<reference evidence="1" key="1">
    <citation type="submission" date="2022-06" db="EMBL/GenBank/DDBJ databases">
        <title>Phylogenomic reconstructions and comparative analyses of Kickxellomycotina fungi.</title>
        <authorList>
            <person name="Reynolds N.K."/>
            <person name="Stajich J.E."/>
            <person name="Barry K."/>
            <person name="Grigoriev I.V."/>
            <person name="Crous P."/>
            <person name="Smith M.E."/>
        </authorList>
    </citation>
    <scope>NUCLEOTIDE SEQUENCE</scope>
    <source>
        <strain evidence="1">RSA 2271</strain>
    </source>
</reference>
<evidence type="ECO:0000313" key="2">
    <source>
        <dbReference type="Proteomes" id="UP001145114"/>
    </source>
</evidence>
<keyword evidence="2" id="KW-1185">Reference proteome</keyword>
<sequence>AEPAPASVNGIKRKVSPPSDSSGCTSPSKAPKRDNGTRAAGISKSSFLLFAGPSMTPPESPSDEENTQPDLQAPEMLVDLAQSMQETLYNALVRSDDRGLDVLSKLFDPSQTPPSLLKFLPVFGLSDPEDDFPYQSIVEENILVPICKTMWTDSQLFGDPSEGEIATLPSNTLPESELIDDELISSQLGSGDANVSCFRNIKPPPNRISLFLPDANDKSLKRQLSCMPTTRFPPPARTSTRAPTARTLPHHHPLVWTKELDNLLIEVTINYSGNWDLIAASFNEAAELFGSNRLSANECYERWSNLLRERPILGNAELALSKLGRSSERKSKSKLWYKHTGQQPVHPEYKPKQLASKLVDHFITYNITQETKKKLLSEPKPQPAPSREIERLPPDYRVLNPVELSRIKYERERHMQQYMLEQRQMAAAAIALQQQHQQHQQQQQQLLLQQQQQQQQQQQNQPQTQQAQQTLPGQQQQQQQQQQPPLPLPP</sequence>
<name>A0ACC1HCF1_9FUNG</name>